<dbReference type="PANTHER" id="PTHR11777">
    <property type="entry name" value="ALANYL-TRNA SYNTHETASE"/>
    <property type="match status" value="1"/>
</dbReference>
<evidence type="ECO:0000313" key="15">
    <source>
        <dbReference type="EMBL" id="SCZ49662.1"/>
    </source>
</evidence>
<feature type="binding site" evidence="12">
    <location>
        <position position="558"/>
    </location>
    <ligand>
        <name>Zn(2+)</name>
        <dbReference type="ChEBI" id="CHEBI:29105"/>
    </ligand>
</feature>
<dbReference type="Pfam" id="PF02272">
    <property type="entry name" value="DHHA1"/>
    <property type="match status" value="1"/>
</dbReference>
<comment type="similarity">
    <text evidence="2 12">Belongs to the class-II aminoacyl-tRNA synthetase family.</text>
</comment>
<evidence type="ECO:0000256" key="5">
    <source>
        <dbReference type="ARBA" id="ARBA00022723"/>
    </source>
</evidence>
<evidence type="ECO:0000259" key="14">
    <source>
        <dbReference type="PROSITE" id="PS50860"/>
    </source>
</evidence>
<dbReference type="FunFam" id="3.30.54.20:FF:000001">
    <property type="entry name" value="Alanine--tRNA ligase"/>
    <property type="match status" value="1"/>
</dbReference>
<dbReference type="InterPro" id="IPR009000">
    <property type="entry name" value="Transl_B-barrel_sf"/>
</dbReference>
<dbReference type="InterPro" id="IPR050058">
    <property type="entry name" value="Ala-tRNA_ligase"/>
</dbReference>
<dbReference type="FunFam" id="3.10.310.40:FF:000001">
    <property type="entry name" value="Alanine--tRNA ligase"/>
    <property type="match status" value="1"/>
</dbReference>
<dbReference type="EC" id="6.1.1.7" evidence="12"/>
<dbReference type="RefSeq" id="WP_092991742.1">
    <property type="nucleotide sequence ID" value="NZ_FMWD01000001.1"/>
</dbReference>
<keyword evidence="9 12" id="KW-0694">RNA-binding</keyword>
<dbReference type="SUPFAM" id="SSF101353">
    <property type="entry name" value="Putative anticodon-binding domain of alanyl-tRNA synthetase (AlaRS)"/>
    <property type="match status" value="1"/>
</dbReference>
<evidence type="ECO:0000256" key="13">
    <source>
        <dbReference type="SAM" id="Coils"/>
    </source>
</evidence>
<comment type="domain">
    <text evidence="12">Consists of three domains; the N-terminal catalytic domain, the editing domain and the C-terminal C-Ala domain. The editing domain removes incorrectly charged amino acids, while the C-Ala domain, along with tRNA(Ala), serves as a bridge to cooperatively bring together the editing and aminoacylation centers thus stimulating deacylation of misacylated tRNAs.</text>
</comment>
<dbReference type="AlphaFoldDB" id="A0A1G5PJH4"/>
<dbReference type="PROSITE" id="PS50860">
    <property type="entry name" value="AA_TRNA_LIGASE_II_ALA"/>
    <property type="match status" value="1"/>
</dbReference>
<dbReference type="InterPro" id="IPR002318">
    <property type="entry name" value="Ala-tRNA-lgiase_IIc"/>
</dbReference>
<evidence type="ECO:0000256" key="12">
    <source>
        <dbReference type="HAMAP-Rule" id="MF_00036"/>
    </source>
</evidence>
<dbReference type="GO" id="GO:0002161">
    <property type="term" value="F:aminoacyl-tRNA deacylase activity"/>
    <property type="evidence" value="ECO:0007669"/>
    <property type="project" value="TreeGrafter"/>
</dbReference>
<comment type="subcellular location">
    <subcellularLocation>
        <location evidence="1 12">Cytoplasm</location>
    </subcellularLocation>
</comment>
<evidence type="ECO:0000256" key="6">
    <source>
        <dbReference type="ARBA" id="ARBA00022741"/>
    </source>
</evidence>
<evidence type="ECO:0000256" key="8">
    <source>
        <dbReference type="ARBA" id="ARBA00022840"/>
    </source>
</evidence>
<dbReference type="GO" id="GO:0045892">
    <property type="term" value="P:negative regulation of DNA-templated transcription"/>
    <property type="evidence" value="ECO:0007669"/>
    <property type="project" value="TreeGrafter"/>
</dbReference>
<dbReference type="Gene3D" id="6.10.250.550">
    <property type="match status" value="1"/>
</dbReference>
<reference evidence="15 16" key="1">
    <citation type="submission" date="2016-10" db="EMBL/GenBank/DDBJ databases">
        <authorList>
            <person name="de Groot N.N."/>
        </authorList>
    </citation>
    <scope>NUCLEOTIDE SEQUENCE [LARGE SCALE GENOMIC DNA]</scope>
    <source>
        <strain evidence="15 16">HLD2</strain>
    </source>
</reference>
<dbReference type="Gene3D" id="2.40.30.130">
    <property type="match status" value="1"/>
</dbReference>
<dbReference type="NCBIfam" id="TIGR00344">
    <property type="entry name" value="alaS"/>
    <property type="match status" value="1"/>
</dbReference>
<comment type="function">
    <text evidence="12">Catalyzes the attachment of alanine to tRNA(Ala) in a two-step reaction: alanine is first activated by ATP to form Ala-AMP and then transferred to the acceptor end of tRNA(Ala). Also edits incorrectly charged Ser-tRNA(Ala) and Gly-tRNA(Ala) via its editing domain.</text>
</comment>
<dbReference type="SUPFAM" id="SSF50447">
    <property type="entry name" value="Translation proteins"/>
    <property type="match status" value="1"/>
</dbReference>
<dbReference type="InterPro" id="IPR045864">
    <property type="entry name" value="aa-tRNA-synth_II/BPL/LPL"/>
</dbReference>
<dbReference type="InterPro" id="IPR023033">
    <property type="entry name" value="Ala_tRNA_ligase_euk/bac"/>
</dbReference>
<dbReference type="SUPFAM" id="SSF55186">
    <property type="entry name" value="ThrRS/AlaRS common domain"/>
    <property type="match status" value="1"/>
</dbReference>
<feature type="coiled-coil region" evidence="13">
    <location>
        <begin position="715"/>
        <end position="749"/>
    </location>
</feature>
<dbReference type="HAMAP" id="MF_00036_B">
    <property type="entry name" value="Ala_tRNA_synth_B"/>
    <property type="match status" value="1"/>
</dbReference>
<dbReference type="GO" id="GO:0000049">
    <property type="term" value="F:tRNA binding"/>
    <property type="evidence" value="ECO:0007669"/>
    <property type="project" value="UniProtKB-KW"/>
</dbReference>
<keyword evidence="10 12" id="KW-0648">Protein biosynthesis</keyword>
<dbReference type="GO" id="GO:0004813">
    <property type="term" value="F:alanine-tRNA ligase activity"/>
    <property type="evidence" value="ECO:0007669"/>
    <property type="project" value="UniProtKB-UniRule"/>
</dbReference>
<keyword evidence="5 12" id="KW-0479">Metal-binding</keyword>
<dbReference type="FunFam" id="3.30.980.10:FF:000004">
    <property type="entry name" value="Alanine--tRNA ligase, cytoplasmic"/>
    <property type="match status" value="1"/>
</dbReference>
<keyword evidence="7 12" id="KW-0862">Zinc</keyword>
<dbReference type="GO" id="GO:0008270">
    <property type="term" value="F:zinc ion binding"/>
    <property type="evidence" value="ECO:0007669"/>
    <property type="project" value="UniProtKB-UniRule"/>
</dbReference>
<feature type="coiled-coil region" evidence="13">
    <location>
        <begin position="336"/>
        <end position="363"/>
    </location>
</feature>
<dbReference type="Gene3D" id="3.30.980.10">
    <property type="entry name" value="Threonyl-trna Synthetase, Chain A, domain 2"/>
    <property type="match status" value="1"/>
</dbReference>
<organism evidence="15 16">
    <name type="scientific">Thiohalomonas denitrificans</name>
    <dbReference type="NCBI Taxonomy" id="415747"/>
    <lineage>
        <taxon>Bacteria</taxon>
        <taxon>Pseudomonadati</taxon>
        <taxon>Pseudomonadota</taxon>
        <taxon>Gammaproteobacteria</taxon>
        <taxon>Thiohalomonadales</taxon>
        <taxon>Thiohalomonadaceae</taxon>
        <taxon>Thiohalomonas</taxon>
    </lineage>
</organism>
<evidence type="ECO:0000256" key="3">
    <source>
        <dbReference type="ARBA" id="ARBA00022555"/>
    </source>
</evidence>
<dbReference type="STRING" id="415747.SAMN03097708_00230"/>
<dbReference type="Gene3D" id="3.10.310.40">
    <property type="match status" value="1"/>
</dbReference>
<keyword evidence="13" id="KW-0175">Coiled coil</keyword>
<dbReference type="SUPFAM" id="SSF55681">
    <property type="entry name" value="Class II aaRS and biotin synthetases"/>
    <property type="match status" value="1"/>
</dbReference>
<keyword evidence="4 12" id="KW-0436">Ligase</keyword>
<dbReference type="FunFam" id="2.40.30.130:FF:000001">
    <property type="entry name" value="Alanine--tRNA ligase"/>
    <property type="match status" value="1"/>
</dbReference>
<proteinExistence type="inferred from homology"/>
<keyword evidence="3 12" id="KW-0820">tRNA-binding</keyword>
<dbReference type="GO" id="GO:0006419">
    <property type="term" value="P:alanyl-tRNA aminoacylation"/>
    <property type="evidence" value="ECO:0007669"/>
    <property type="project" value="UniProtKB-UniRule"/>
</dbReference>
<feature type="binding site" evidence="12">
    <location>
        <position position="554"/>
    </location>
    <ligand>
        <name>Zn(2+)</name>
        <dbReference type="ChEBI" id="CHEBI:29105"/>
    </ligand>
</feature>
<dbReference type="GO" id="GO:0005829">
    <property type="term" value="C:cytosol"/>
    <property type="evidence" value="ECO:0007669"/>
    <property type="project" value="TreeGrafter"/>
</dbReference>
<dbReference type="SMART" id="SM00863">
    <property type="entry name" value="tRNA_SAD"/>
    <property type="match status" value="1"/>
</dbReference>
<evidence type="ECO:0000313" key="16">
    <source>
        <dbReference type="Proteomes" id="UP000199648"/>
    </source>
</evidence>
<comment type="cofactor">
    <cofactor evidence="12">
        <name>Zn(2+)</name>
        <dbReference type="ChEBI" id="CHEBI:29105"/>
    </cofactor>
    <text evidence="12">Binds 1 zinc ion per subunit.</text>
</comment>
<dbReference type="PRINTS" id="PR00980">
    <property type="entry name" value="TRNASYNTHALA"/>
</dbReference>
<dbReference type="PANTHER" id="PTHR11777:SF9">
    <property type="entry name" value="ALANINE--TRNA LIGASE, CYTOPLASMIC"/>
    <property type="match status" value="1"/>
</dbReference>
<dbReference type="InterPro" id="IPR003156">
    <property type="entry name" value="DHHA1_dom"/>
</dbReference>
<dbReference type="Pfam" id="PF01411">
    <property type="entry name" value="tRNA-synt_2c"/>
    <property type="match status" value="1"/>
</dbReference>
<evidence type="ECO:0000256" key="2">
    <source>
        <dbReference type="ARBA" id="ARBA00008226"/>
    </source>
</evidence>
<evidence type="ECO:0000256" key="9">
    <source>
        <dbReference type="ARBA" id="ARBA00022884"/>
    </source>
</evidence>
<dbReference type="InterPro" id="IPR018164">
    <property type="entry name" value="Ala-tRNA-synth_IIc_N"/>
</dbReference>
<feature type="binding site" evidence="12">
    <location>
        <position position="660"/>
    </location>
    <ligand>
        <name>Zn(2+)</name>
        <dbReference type="ChEBI" id="CHEBI:29105"/>
    </ligand>
</feature>
<keyword evidence="6 12" id="KW-0547">Nucleotide-binding</keyword>
<dbReference type="InterPro" id="IPR018162">
    <property type="entry name" value="Ala-tRNA-ligase_IIc_anticod-bd"/>
</dbReference>
<dbReference type="FunFam" id="3.30.930.10:FF:000004">
    <property type="entry name" value="Alanine--tRNA ligase"/>
    <property type="match status" value="1"/>
</dbReference>
<keyword evidence="12" id="KW-0963">Cytoplasm</keyword>
<dbReference type="GO" id="GO:0005524">
    <property type="term" value="F:ATP binding"/>
    <property type="evidence" value="ECO:0007669"/>
    <property type="project" value="UniProtKB-UniRule"/>
</dbReference>
<dbReference type="OrthoDB" id="9803884at2"/>
<name>A0A1G5PJH4_9GAMM</name>
<evidence type="ECO:0000256" key="7">
    <source>
        <dbReference type="ARBA" id="ARBA00022833"/>
    </source>
</evidence>
<dbReference type="InterPro" id="IPR012947">
    <property type="entry name" value="tRNA_SAD"/>
</dbReference>
<keyword evidence="8 12" id="KW-0067">ATP-binding</keyword>
<accession>A0A1G5PJH4</accession>
<dbReference type="Gene3D" id="3.30.930.10">
    <property type="entry name" value="Bira Bifunctional Protein, Domain 2"/>
    <property type="match status" value="1"/>
</dbReference>
<evidence type="ECO:0000256" key="4">
    <source>
        <dbReference type="ARBA" id="ARBA00022598"/>
    </source>
</evidence>
<dbReference type="Pfam" id="PF07973">
    <property type="entry name" value="tRNA_SAD"/>
    <property type="match status" value="1"/>
</dbReference>
<comment type="catalytic activity">
    <reaction evidence="12">
        <text>tRNA(Ala) + L-alanine + ATP = L-alanyl-tRNA(Ala) + AMP + diphosphate</text>
        <dbReference type="Rhea" id="RHEA:12540"/>
        <dbReference type="Rhea" id="RHEA-COMP:9657"/>
        <dbReference type="Rhea" id="RHEA-COMP:9923"/>
        <dbReference type="ChEBI" id="CHEBI:30616"/>
        <dbReference type="ChEBI" id="CHEBI:33019"/>
        <dbReference type="ChEBI" id="CHEBI:57972"/>
        <dbReference type="ChEBI" id="CHEBI:78442"/>
        <dbReference type="ChEBI" id="CHEBI:78497"/>
        <dbReference type="ChEBI" id="CHEBI:456215"/>
        <dbReference type="EC" id="6.1.1.7"/>
    </reaction>
</comment>
<protein>
    <recommendedName>
        <fullName evidence="12">Alanine--tRNA ligase</fullName>
        <ecNumber evidence="12">6.1.1.7</ecNumber>
    </recommendedName>
    <alternativeName>
        <fullName evidence="12">Alanyl-tRNA synthetase</fullName>
        <shortName evidence="12">AlaRS</shortName>
    </alternativeName>
</protein>
<dbReference type="Gene3D" id="3.30.54.20">
    <property type="match status" value="1"/>
</dbReference>
<dbReference type="Proteomes" id="UP000199648">
    <property type="component" value="Unassembled WGS sequence"/>
</dbReference>
<dbReference type="InterPro" id="IPR018163">
    <property type="entry name" value="Thr/Ala-tRNA-synth_IIc_edit"/>
</dbReference>
<feature type="domain" description="Alanyl-transfer RNA synthetases family profile" evidence="14">
    <location>
        <begin position="2"/>
        <end position="699"/>
    </location>
</feature>
<feature type="binding site" evidence="12">
    <location>
        <position position="656"/>
    </location>
    <ligand>
        <name>Zn(2+)</name>
        <dbReference type="ChEBI" id="CHEBI:29105"/>
    </ligand>
</feature>
<evidence type="ECO:0000256" key="1">
    <source>
        <dbReference type="ARBA" id="ARBA00004496"/>
    </source>
</evidence>
<dbReference type="EMBL" id="FMWD01000001">
    <property type="protein sequence ID" value="SCZ49662.1"/>
    <property type="molecule type" value="Genomic_DNA"/>
</dbReference>
<gene>
    <name evidence="12" type="primary">alaS</name>
    <name evidence="15" type="ORF">SAMN03097708_00230</name>
</gene>
<evidence type="ECO:0000256" key="10">
    <source>
        <dbReference type="ARBA" id="ARBA00022917"/>
    </source>
</evidence>
<dbReference type="InterPro" id="IPR018165">
    <property type="entry name" value="Ala-tRNA-synth_IIc_core"/>
</dbReference>
<keyword evidence="16" id="KW-1185">Reference proteome</keyword>
<sequence length="867" mass="95119">MNTSAEIRTAFLEFFREQGHQVVPSSSLVPANDPTLLFTNAGMVQFKDAFLGLEQRSYSRAASVQRCVRAGGKHNDLDNVGYTARHHTFFEMLGNFSFGDYFKREAIGYAWDFLTRTCGLPAEKLWVTVYEDDDEAADIWLKELKIDPERFSRCGAKDNFWSMGETGPCGPCSEIFYDHGPDVPGGPPGSPDEDGDRYIEIWNLVFMQYDRDAKGELKPLPEPSVDTGMGLERLAAVMQGVHSNYEIDLFQHLIKAAAGLAGTTDLENKSLRVISDHIRSCAFLVVDGVIPSNEGRGYVLRRIIRRAVRHGHKLALREPFFHKLVAPLAEKMGDAYPELSESRARVEQILKQEEERFAETLEQGMAILEEAIGGLTGRDIPGKTLFKLYDTYGFPADLTADIARERNLSVDMAGFEREMEVQRERARSASQFSGEYAYQLEIEGETEFTGYESLTDSGEILELYADGKPTNILHEGQEGLVVLDRTPFYAESGGQVGDCGTLTGEQGSFDVRDTRKLGRVHAHFGMVSHGELRKGGMVKAHVDPDLRGDTVRHHSATHLLHAALRGILGEHVQQKGSLVAADRLRFDFSHFEAVTPEQLKEIEALVNQQIRENVPVEAEIMALEEARESGAMALFGEKYGNEVRVLRMGDFSVELCGGTHVQRTGDVGLCRILSEAGVAAGVRRIEAVCGAQALRHLDDSEARLDRVAGLVKGSRESVVEKVEQLVERSRGLEKELEKLKGKLASARGSDLVSRAVEVDGIKVLSANLEGADPKSLRDTMDQLKNKLGSAIIVLGTSGKGKVNLAAGVTRDLTDRVKAGDLVNTVAGQVGGKGGGRPDMAMAGGDRPEALDEALGSVEAWVRERLGG</sequence>
<keyword evidence="11 12" id="KW-0030">Aminoacyl-tRNA synthetase</keyword>
<evidence type="ECO:0000256" key="11">
    <source>
        <dbReference type="ARBA" id="ARBA00023146"/>
    </source>
</evidence>
<dbReference type="CDD" id="cd00673">
    <property type="entry name" value="AlaRS_core"/>
    <property type="match status" value="1"/>
</dbReference>